<evidence type="ECO:0000256" key="5">
    <source>
        <dbReference type="ARBA" id="ARBA00023004"/>
    </source>
</evidence>
<keyword evidence="1" id="KW-0813">Transport</keyword>
<dbReference type="GO" id="GO:0051539">
    <property type="term" value="F:4 iron, 4 sulfur cluster binding"/>
    <property type="evidence" value="ECO:0007669"/>
    <property type="project" value="UniProtKB-KW"/>
</dbReference>
<evidence type="ECO:0000256" key="4">
    <source>
        <dbReference type="ARBA" id="ARBA00022982"/>
    </source>
</evidence>
<evidence type="ECO:0000256" key="3">
    <source>
        <dbReference type="ARBA" id="ARBA00022723"/>
    </source>
</evidence>
<dbReference type="InterPro" id="IPR050294">
    <property type="entry name" value="RnfB_subfamily"/>
</dbReference>
<dbReference type="InterPro" id="IPR017896">
    <property type="entry name" value="4Fe4S_Fe-S-bd"/>
</dbReference>
<reference evidence="8" key="1">
    <citation type="journal article" date="2020" name="mSystems">
        <title>Genome- and Community-Level Interaction Insights into Carbon Utilization and Element Cycling Functions of Hydrothermarchaeota in Hydrothermal Sediment.</title>
        <authorList>
            <person name="Zhou Z."/>
            <person name="Liu Y."/>
            <person name="Xu W."/>
            <person name="Pan J."/>
            <person name="Luo Z.H."/>
            <person name="Li M."/>
        </authorList>
    </citation>
    <scope>NUCLEOTIDE SEQUENCE [LARGE SCALE GENOMIC DNA]</scope>
    <source>
        <strain evidence="8">SpSt-735</strain>
    </source>
</reference>
<evidence type="ECO:0000313" key="8">
    <source>
        <dbReference type="EMBL" id="HGI43902.1"/>
    </source>
</evidence>
<evidence type="ECO:0000259" key="7">
    <source>
        <dbReference type="PROSITE" id="PS51379"/>
    </source>
</evidence>
<comment type="caution">
    <text evidence="8">The sequence shown here is derived from an EMBL/GenBank/DDBJ whole genome shotgun (WGS) entry which is preliminary data.</text>
</comment>
<feature type="domain" description="4Fe-4S ferredoxin-type" evidence="7">
    <location>
        <begin position="20"/>
        <end position="39"/>
    </location>
</feature>
<dbReference type="GO" id="GO:0016491">
    <property type="term" value="F:oxidoreductase activity"/>
    <property type="evidence" value="ECO:0007669"/>
    <property type="project" value="UniProtKB-ARBA"/>
</dbReference>
<protein>
    <submittedName>
        <fullName evidence="8">4Fe-4S dicluster domain-containing protein</fullName>
    </submittedName>
</protein>
<dbReference type="EMBL" id="DTFI01000145">
    <property type="protein sequence ID" value="HGI43902.1"/>
    <property type="molecule type" value="Genomic_DNA"/>
</dbReference>
<keyword evidence="2" id="KW-0004">4Fe-4S</keyword>
<dbReference type="CDD" id="cd10550">
    <property type="entry name" value="DMSOR_beta_like"/>
    <property type="match status" value="1"/>
</dbReference>
<gene>
    <name evidence="8" type="ORF">ENV17_05920</name>
</gene>
<dbReference type="PANTHER" id="PTHR42859:SF10">
    <property type="entry name" value="DIMETHYLSULFOXIDE REDUCTASE CHAIN B"/>
    <property type="match status" value="1"/>
</dbReference>
<organism evidence="8">
    <name type="scientific">Thermofilum pendens</name>
    <dbReference type="NCBI Taxonomy" id="2269"/>
    <lineage>
        <taxon>Archaea</taxon>
        <taxon>Thermoproteota</taxon>
        <taxon>Thermoprotei</taxon>
        <taxon>Thermofilales</taxon>
        <taxon>Thermofilaceae</taxon>
        <taxon>Thermofilum</taxon>
    </lineage>
</organism>
<dbReference type="InterPro" id="IPR017900">
    <property type="entry name" value="4Fe4S_Fe_S_CS"/>
</dbReference>
<dbReference type="Gene3D" id="3.30.70.20">
    <property type="match status" value="2"/>
</dbReference>
<feature type="domain" description="4Fe-4S ferredoxin-type" evidence="7">
    <location>
        <begin position="93"/>
        <end position="122"/>
    </location>
</feature>
<dbReference type="PANTHER" id="PTHR42859">
    <property type="entry name" value="OXIDOREDUCTASE"/>
    <property type="match status" value="1"/>
</dbReference>
<dbReference type="PROSITE" id="PS51379">
    <property type="entry name" value="4FE4S_FER_2"/>
    <property type="match status" value="3"/>
</dbReference>
<accession>A0A7C4BAB0</accession>
<dbReference type="PROSITE" id="PS00198">
    <property type="entry name" value="4FE4S_FER_1"/>
    <property type="match status" value="1"/>
</dbReference>
<dbReference type="SUPFAM" id="SSF54862">
    <property type="entry name" value="4Fe-4S ferredoxins"/>
    <property type="match status" value="1"/>
</dbReference>
<keyword evidence="3" id="KW-0479">Metal-binding</keyword>
<dbReference type="GO" id="GO:0046872">
    <property type="term" value="F:metal ion binding"/>
    <property type="evidence" value="ECO:0007669"/>
    <property type="project" value="UniProtKB-KW"/>
</dbReference>
<keyword evidence="4" id="KW-0249">Electron transport</keyword>
<dbReference type="AlphaFoldDB" id="A0A7C4BAB0"/>
<feature type="domain" description="4Fe-4S ferredoxin-type" evidence="7">
    <location>
        <begin position="59"/>
        <end position="91"/>
    </location>
</feature>
<keyword evidence="6" id="KW-0411">Iron-sulfur</keyword>
<name>A0A7C4BAB0_THEPE</name>
<dbReference type="Pfam" id="PF13247">
    <property type="entry name" value="Fer4_11"/>
    <property type="match status" value="1"/>
</dbReference>
<keyword evidence="5" id="KW-0408">Iron</keyword>
<dbReference type="Pfam" id="PF12800">
    <property type="entry name" value="Fer4_4"/>
    <property type="match status" value="1"/>
</dbReference>
<evidence type="ECO:0000256" key="1">
    <source>
        <dbReference type="ARBA" id="ARBA00022448"/>
    </source>
</evidence>
<evidence type="ECO:0000256" key="2">
    <source>
        <dbReference type="ARBA" id="ARBA00022485"/>
    </source>
</evidence>
<sequence length="181" mass="19814">MVPQCLYTWAFPTRYVRGPVFILRDPLKCTGCRLCEVACSLKKEGTVWPEASRIRVYELFPGVDVPHTCAQCRDYPCVKACGLGALRVDDVTGAVLVDAEKCTSCGSCVKACPGKVMRLHPGTGKAMVCDLCGGDPECVKACREAGLNALSVIPYDRITYNLYSVLPDELHRRLYEVVFGG</sequence>
<evidence type="ECO:0000256" key="6">
    <source>
        <dbReference type="ARBA" id="ARBA00023014"/>
    </source>
</evidence>
<proteinExistence type="predicted"/>